<accession>A0A0G0PZS1</accession>
<gene>
    <name evidence="1" type="ORF">UT18_C0006G0049</name>
</gene>
<protein>
    <submittedName>
        <fullName evidence="1">Uncharacterized protein</fullName>
    </submittedName>
</protein>
<dbReference type="EMBL" id="LBVV01000006">
    <property type="protein sequence ID" value="KKQ94951.1"/>
    <property type="molecule type" value="Genomic_DNA"/>
</dbReference>
<organism evidence="1 2">
    <name type="scientific">candidate division CPR2 bacterium GW2011_GWC2_39_10</name>
    <dbReference type="NCBI Taxonomy" id="1618345"/>
    <lineage>
        <taxon>Bacteria</taxon>
        <taxon>Bacteria division CPR2</taxon>
    </lineage>
</organism>
<evidence type="ECO:0000313" key="2">
    <source>
        <dbReference type="Proteomes" id="UP000034207"/>
    </source>
</evidence>
<evidence type="ECO:0000313" key="1">
    <source>
        <dbReference type="EMBL" id="KKQ94951.1"/>
    </source>
</evidence>
<comment type="caution">
    <text evidence="1">The sequence shown here is derived from an EMBL/GenBank/DDBJ whole genome shotgun (WGS) entry which is preliminary data.</text>
</comment>
<sequence>MRFYDEDQPKVLVLSKKNKKSFKIFIVLIFLRIRPNEPYCRIPPAARGGQEGGQAGRQTIVFSKGMSGMMEK</sequence>
<reference evidence="1 2" key="1">
    <citation type="journal article" date="2015" name="Nature">
        <title>rRNA introns, odd ribosomes, and small enigmatic genomes across a large radiation of phyla.</title>
        <authorList>
            <person name="Brown C.T."/>
            <person name="Hug L.A."/>
            <person name="Thomas B.C."/>
            <person name="Sharon I."/>
            <person name="Castelle C.J."/>
            <person name="Singh A."/>
            <person name="Wilkins M.J."/>
            <person name="Williams K.H."/>
            <person name="Banfield J.F."/>
        </authorList>
    </citation>
    <scope>NUCLEOTIDE SEQUENCE [LARGE SCALE GENOMIC DNA]</scope>
</reference>
<proteinExistence type="predicted"/>
<name>A0A0G0PZS1_UNCC2</name>
<dbReference type="AlphaFoldDB" id="A0A0G0PZS1"/>
<dbReference type="Proteomes" id="UP000034207">
    <property type="component" value="Unassembled WGS sequence"/>
</dbReference>